<keyword evidence="5 7" id="KW-1133">Transmembrane helix</keyword>
<dbReference type="InterPro" id="IPR000620">
    <property type="entry name" value="EamA_dom"/>
</dbReference>
<feature type="transmembrane region" description="Helical" evidence="7">
    <location>
        <begin position="176"/>
        <end position="202"/>
    </location>
</feature>
<feature type="transmembrane region" description="Helical" evidence="7">
    <location>
        <begin position="238"/>
        <end position="257"/>
    </location>
</feature>
<accession>A0A6V7R212</accession>
<dbReference type="PANTHER" id="PTHR32322:SF18">
    <property type="entry name" value="S-ADENOSYLMETHIONINE_S-ADENOSYLHOMOCYSTEINE TRANSPORTER"/>
    <property type="match status" value="1"/>
</dbReference>
<dbReference type="EMBL" id="CAJEWD010000003">
    <property type="protein sequence ID" value="CAD2071386.1"/>
    <property type="molecule type" value="Genomic_DNA"/>
</dbReference>
<proteinExistence type="inferred from homology"/>
<dbReference type="Proteomes" id="UP000589351">
    <property type="component" value="Unassembled WGS sequence"/>
</dbReference>
<dbReference type="InterPro" id="IPR037185">
    <property type="entry name" value="EmrE-like"/>
</dbReference>
<feature type="transmembrane region" description="Helical" evidence="7">
    <location>
        <begin position="34"/>
        <end position="54"/>
    </location>
</feature>
<feature type="domain" description="EamA" evidence="8">
    <location>
        <begin position="147"/>
        <end position="280"/>
    </location>
</feature>
<feature type="domain" description="EamA" evidence="8">
    <location>
        <begin position="6"/>
        <end position="136"/>
    </location>
</feature>
<dbReference type="AlphaFoldDB" id="A0A6V7R212"/>
<gene>
    <name evidence="9" type="ORF">JEODO184_00224</name>
</gene>
<feature type="transmembrane region" description="Helical" evidence="7">
    <location>
        <begin position="146"/>
        <end position="164"/>
    </location>
</feature>
<dbReference type="GO" id="GO:0005886">
    <property type="term" value="C:plasma membrane"/>
    <property type="evidence" value="ECO:0007669"/>
    <property type="project" value="UniProtKB-SubCell"/>
</dbReference>
<reference evidence="9 10" key="1">
    <citation type="submission" date="2020-07" db="EMBL/GenBank/DDBJ databases">
        <authorList>
            <person name="Criscuolo A."/>
        </authorList>
    </citation>
    <scope>NUCLEOTIDE SEQUENCE [LARGE SCALE GENOMIC DNA]</scope>
    <source>
        <strain evidence="9">CIP111649</strain>
    </source>
</reference>
<feature type="transmembrane region" description="Helical" evidence="7">
    <location>
        <begin position="120"/>
        <end position="140"/>
    </location>
</feature>
<feature type="transmembrane region" description="Helical" evidence="7">
    <location>
        <begin position="66"/>
        <end position="85"/>
    </location>
</feature>
<keyword evidence="3" id="KW-1003">Cell membrane</keyword>
<protein>
    <recommendedName>
        <fullName evidence="8">EamA domain-containing protein</fullName>
    </recommendedName>
</protein>
<organism evidence="9 10">
    <name type="scientific">Jeotgalicoccus meleagridis</name>
    <dbReference type="NCBI Taxonomy" id="2759181"/>
    <lineage>
        <taxon>Bacteria</taxon>
        <taxon>Bacillati</taxon>
        <taxon>Bacillota</taxon>
        <taxon>Bacilli</taxon>
        <taxon>Bacillales</taxon>
        <taxon>Staphylococcaceae</taxon>
        <taxon>Jeotgalicoccus</taxon>
    </lineage>
</organism>
<evidence type="ECO:0000259" key="8">
    <source>
        <dbReference type="Pfam" id="PF00892"/>
    </source>
</evidence>
<evidence type="ECO:0000256" key="3">
    <source>
        <dbReference type="ARBA" id="ARBA00022475"/>
    </source>
</evidence>
<keyword evidence="6 7" id="KW-0472">Membrane</keyword>
<dbReference type="Gene3D" id="1.10.3730.20">
    <property type="match status" value="1"/>
</dbReference>
<evidence type="ECO:0000256" key="1">
    <source>
        <dbReference type="ARBA" id="ARBA00004651"/>
    </source>
</evidence>
<dbReference type="Pfam" id="PF00892">
    <property type="entry name" value="EamA"/>
    <property type="match status" value="2"/>
</dbReference>
<evidence type="ECO:0000256" key="5">
    <source>
        <dbReference type="ARBA" id="ARBA00022989"/>
    </source>
</evidence>
<evidence type="ECO:0000256" key="2">
    <source>
        <dbReference type="ARBA" id="ARBA00007362"/>
    </source>
</evidence>
<sequence length="294" mass="31278">MQKLAPLFILFAAILWGTTGTVQALAPDSAQPVAIGAVRLFIGGGFLLILVLLTKGLRFREIPFRPVLIAAICMALFQPFFFNAVDITGVAIGTVVSIGSAPVLSGLIEFIFLKKKISKTWLISTVFSLIGVSLLFTSQGSVQVEPIGILLALCAGLSFACYTISNKYVVEKLPALTAVAVVFTLSGLMLSPLLLIFDISWVFTTDGLIVGLYMGIIATGLSYFMFAKGLAKVDSSTAVTLSLAEPLTATMLGVFLLGETMSFLSWTGLILLLLGIGVLIFSSAQRSKLKKLPQ</sequence>
<feature type="transmembrane region" description="Helical" evidence="7">
    <location>
        <begin position="263"/>
        <end position="284"/>
    </location>
</feature>
<comment type="caution">
    <text evidence="9">The sequence shown here is derived from an EMBL/GenBank/DDBJ whole genome shotgun (WGS) entry which is preliminary data.</text>
</comment>
<dbReference type="InterPro" id="IPR050638">
    <property type="entry name" value="AA-Vitamin_Transporters"/>
</dbReference>
<feature type="transmembrane region" description="Helical" evidence="7">
    <location>
        <begin position="91"/>
        <end position="113"/>
    </location>
</feature>
<comment type="subcellular location">
    <subcellularLocation>
        <location evidence="1">Cell membrane</location>
        <topology evidence="1">Multi-pass membrane protein</topology>
    </subcellularLocation>
</comment>
<name>A0A6V7R212_9STAP</name>
<evidence type="ECO:0000256" key="6">
    <source>
        <dbReference type="ARBA" id="ARBA00023136"/>
    </source>
</evidence>
<evidence type="ECO:0000256" key="4">
    <source>
        <dbReference type="ARBA" id="ARBA00022692"/>
    </source>
</evidence>
<dbReference type="SUPFAM" id="SSF103481">
    <property type="entry name" value="Multidrug resistance efflux transporter EmrE"/>
    <property type="match status" value="2"/>
</dbReference>
<evidence type="ECO:0000313" key="10">
    <source>
        <dbReference type="Proteomes" id="UP000589351"/>
    </source>
</evidence>
<dbReference type="RefSeq" id="WP_185124790.1">
    <property type="nucleotide sequence ID" value="NZ_CAJEWD010000003.1"/>
</dbReference>
<feature type="transmembrane region" description="Helical" evidence="7">
    <location>
        <begin position="208"/>
        <end position="226"/>
    </location>
</feature>
<dbReference type="PANTHER" id="PTHR32322">
    <property type="entry name" value="INNER MEMBRANE TRANSPORTER"/>
    <property type="match status" value="1"/>
</dbReference>
<evidence type="ECO:0000256" key="7">
    <source>
        <dbReference type="SAM" id="Phobius"/>
    </source>
</evidence>
<keyword evidence="10" id="KW-1185">Reference proteome</keyword>
<keyword evidence="4 7" id="KW-0812">Transmembrane</keyword>
<comment type="similarity">
    <text evidence="2">Belongs to the EamA transporter family.</text>
</comment>
<evidence type="ECO:0000313" key="9">
    <source>
        <dbReference type="EMBL" id="CAD2071386.1"/>
    </source>
</evidence>